<evidence type="ECO:0000256" key="1">
    <source>
        <dbReference type="SAM" id="SignalP"/>
    </source>
</evidence>
<proteinExistence type="predicted"/>
<protein>
    <recommendedName>
        <fullName evidence="4">DUF4142 domain-containing protein</fullName>
    </recommendedName>
</protein>
<dbReference type="EMBL" id="JBHSGA010000018">
    <property type="protein sequence ID" value="MFC4528060.1"/>
    <property type="molecule type" value="Genomic_DNA"/>
</dbReference>
<keyword evidence="1" id="KW-0732">Signal</keyword>
<gene>
    <name evidence="2" type="ORF">ACFO5W_15565</name>
</gene>
<dbReference type="Proteomes" id="UP001595961">
    <property type="component" value="Unassembled WGS sequence"/>
</dbReference>
<sequence>MSALYRVLRVGRLGLLALVLGLASVAHAQMAPSGLPDADKQQIKNYTLNEDIFSRLVAATKEARAEGIRPQAAPDPSKVHSLDDLAAQAMAGDQRIPALVKKNGFTPREFMLANIALTNAILAVQARNDPALANNLNQVWVNPANIRFIDAHQAEISALMQGGADHPADGQAQ</sequence>
<evidence type="ECO:0000313" key="3">
    <source>
        <dbReference type="Proteomes" id="UP001595961"/>
    </source>
</evidence>
<evidence type="ECO:0008006" key="4">
    <source>
        <dbReference type="Google" id="ProtNLM"/>
    </source>
</evidence>
<comment type="caution">
    <text evidence="2">The sequence shown here is derived from an EMBL/GenBank/DDBJ whole genome shotgun (WGS) entry which is preliminary data.</text>
</comment>
<reference evidence="3" key="1">
    <citation type="journal article" date="2019" name="Int. J. Syst. Evol. Microbiol.">
        <title>The Global Catalogue of Microorganisms (GCM) 10K type strain sequencing project: providing services to taxonomists for standard genome sequencing and annotation.</title>
        <authorList>
            <consortium name="The Broad Institute Genomics Platform"/>
            <consortium name="The Broad Institute Genome Sequencing Center for Infectious Disease"/>
            <person name="Wu L."/>
            <person name="Ma J."/>
        </authorList>
    </citation>
    <scope>NUCLEOTIDE SEQUENCE [LARGE SCALE GENOMIC DNA]</scope>
    <source>
        <strain evidence="3">CCM 4481</strain>
    </source>
</reference>
<feature type="chain" id="PRO_5046124211" description="DUF4142 domain-containing protein" evidence="1">
    <location>
        <begin position="29"/>
        <end position="173"/>
    </location>
</feature>
<feature type="signal peptide" evidence="1">
    <location>
        <begin position="1"/>
        <end position="28"/>
    </location>
</feature>
<keyword evidence="3" id="KW-1185">Reference proteome</keyword>
<dbReference type="RefSeq" id="WP_266148606.1">
    <property type="nucleotide sequence ID" value="NZ_CP064028.1"/>
</dbReference>
<evidence type="ECO:0000313" key="2">
    <source>
        <dbReference type="EMBL" id="MFC4528060.1"/>
    </source>
</evidence>
<accession>A0ABV9C5U1</accession>
<organism evidence="2 3">
    <name type="scientific">Dyella halodurans</name>
    <dbReference type="NCBI Taxonomy" id="1920171"/>
    <lineage>
        <taxon>Bacteria</taxon>
        <taxon>Pseudomonadati</taxon>
        <taxon>Pseudomonadota</taxon>
        <taxon>Gammaproteobacteria</taxon>
        <taxon>Lysobacterales</taxon>
        <taxon>Rhodanobacteraceae</taxon>
        <taxon>Dyella</taxon>
    </lineage>
</organism>
<name>A0ABV9C5U1_9GAMM</name>